<accession>A0ABD1ZQ57</accession>
<dbReference type="Pfam" id="PF06219">
    <property type="entry name" value="DUF1005"/>
    <property type="match status" value="1"/>
</dbReference>
<comment type="caution">
    <text evidence="2">The sequence shown here is derived from an EMBL/GenBank/DDBJ whole genome shotgun (WGS) entry which is preliminary data.</text>
</comment>
<dbReference type="EMBL" id="JBHFFA010000001">
    <property type="protein sequence ID" value="KAL2653455.1"/>
    <property type="molecule type" value="Genomic_DNA"/>
</dbReference>
<evidence type="ECO:0000313" key="3">
    <source>
        <dbReference type="Proteomes" id="UP001605036"/>
    </source>
</evidence>
<sequence>MEPRAFIKVSIGALGLRIPVALKASRTGVHAASSPCFCEISLPNSPVQMVPVTLLSSTTLDAASRTTAASFYLDEPALQKLLTQSCCGASSPPCLKIVVCCGRQRSSCGLRKGKKLGSFKIPVGIEWTERKSVLLHNGWVSIGRDKGDGVSSPGAELHATIKVESDPRYVFQFDGEPAWNPQVVQVQGSMRQPIFSCTFSRDRNSRTRWGLMDGGSSTGWYASGDGNGSKNKDERKGWLAMIHDLSGSPLAMASMITPFVTSAGSNLVSRSNPGAWLILRPEPSAIDSWRPWGKLEAWRERGQDATHFKFSLNQEESSGVSSDLLVAETVLNARKGGEFSIDTGKLRLRPEGSSPTSPVHSPKSSGEFSFTNLLPRVGGFVMKCNVKGGKNKSKPMVEVATRHVTCVEDAAVFMALAAAVDLSVDACQPFSRKVNRSSPSASS</sequence>
<dbReference type="AlphaFoldDB" id="A0ABD1ZQ57"/>
<proteinExistence type="predicted"/>
<organism evidence="2 3">
    <name type="scientific">Riccia fluitans</name>
    <dbReference type="NCBI Taxonomy" id="41844"/>
    <lineage>
        <taxon>Eukaryota</taxon>
        <taxon>Viridiplantae</taxon>
        <taxon>Streptophyta</taxon>
        <taxon>Embryophyta</taxon>
        <taxon>Marchantiophyta</taxon>
        <taxon>Marchantiopsida</taxon>
        <taxon>Marchantiidae</taxon>
        <taxon>Marchantiales</taxon>
        <taxon>Ricciaceae</taxon>
        <taxon>Riccia</taxon>
    </lineage>
</organism>
<dbReference type="Proteomes" id="UP001605036">
    <property type="component" value="Unassembled WGS sequence"/>
</dbReference>
<reference evidence="2 3" key="1">
    <citation type="submission" date="2024-09" db="EMBL/GenBank/DDBJ databases">
        <title>Chromosome-scale assembly of Riccia fluitans.</title>
        <authorList>
            <person name="Paukszto L."/>
            <person name="Sawicki J."/>
            <person name="Karawczyk K."/>
            <person name="Piernik-Szablinska J."/>
            <person name="Szczecinska M."/>
            <person name="Mazdziarz M."/>
        </authorList>
    </citation>
    <scope>NUCLEOTIDE SEQUENCE [LARGE SCALE GENOMIC DNA]</scope>
    <source>
        <strain evidence="2">Rf_01</strain>
        <tissue evidence="2">Aerial parts of the thallus</tissue>
    </source>
</reference>
<dbReference type="InterPro" id="IPR010410">
    <property type="entry name" value="DUF1005"/>
</dbReference>
<name>A0ABD1ZQ57_9MARC</name>
<feature type="region of interest" description="Disordered" evidence="1">
    <location>
        <begin position="345"/>
        <end position="365"/>
    </location>
</feature>
<protein>
    <submittedName>
        <fullName evidence="2">Uncharacterized protein</fullName>
    </submittedName>
</protein>
<dbReference type="PANTHER" id="PTHR31317:SF4">
    <property type="entry name" value="OS08G0163500 PROTEIN"/>
    <property type="match status" value="1"/>
</dbReference>
<keyword evidence="3" id="KW-1185">Reference proteome</keyword>
<evidence type="ECO:0000256" key="1">
    <source>
        <dbReference type="SAM" id="MobiDB-lite"/>
    </source>
</evidence>
<dbReference type="PANTHER" id="PTHR31317">
    <property type="entry name" value="OS08G0163500 PROTEIN"/>
    <property type="match status" value="1"/>
</dbReference>
<gene>
    <name evidence="2" type="ORF">R1flu_021583</name>
</gene>
<evidence type="ECO:0000313" key="2">
    <source>
        <dbReference type="EMBL" id="KAL2653455.1"/>
    </source>
</evidence>
<feature type="compositionally biased region" description="Polar residues" evidence="1">
    <location>
        <begin position="353"/>
        <end position="365"/>
    </location>
</feature>